<proteinExistence type="predicted"/>
<organism evidence="1 2">
    <name type="scientific">Pseudomonas fluvialis</name>
    <dbReference type="NCBI Taxonomy" id="1793966"/>
    <lineage>
        <taxon>Bacteria</taxon>
        <taxon>Pseudomonadati</taxon>
        <taxon>Pseudomonadota</taxon>
        <taxon>Gammaproteobacteria</taxon>
        <taxon>Pseudomonadales</taxon>
        <taxon>Pseudomonadaceae</taxon>
        <taxon>Pseudomonas</taxon>
    </lineage>
</organism>
<evidence type="ECO:0000313" key="2">
    <source>
        <dbReference type="Proteomes" id="UP000557193"/>
    </source>
</evidence>
<dbReference type="EMBL" id="JACHLL010000002">
    <property type="protein sequence ID" value="MBB6340977.1"/>
    <property type="molecule type" value="Genomic_DNA"/>
</dbReference>
<gene>
    <name evidence="1" type="ORF">HNP49_001134</name>
</gene>
<reference evidence="1 2" key="1">
    <citation type="submission" date="2020-08" db="EMBL/GenBank/DDBJ databases">
        <title>Functional genomics of gut bacteria from endangered species of beetles.</title>
        <authorList>
            <person name="Carlos-Shanley C."/>
        </authorList>
    </citation>
    <scope>NUCLEOTIDE SEQUENCE [LARGE SCALE GENOMIC DNA]</scope>
    <source>
        <strain evidence="1 2">S00202</strain>
    </source>
</reference>
<comment type="caution">
    <text evidence="1">The sequence shown here is derived from an EMBL/GenBank/DDBJ whole genome shotgun (WGS) entry which is preliminary data.</text>
</comment>
<dbReference type="AlphaFoldDB" id="A0A7X0BQH4"/>
<dbReference type="RefSeq" id="WP_184681409.1">
    <property type="nucleotide sequence ID" value="NZ_JACHLL010000002.1"/>
</dbReference>
<protein>
    <submittedName>
        <fullName evidence="1">Uncharacterized protein</fullName>
    </submittedName>
</protein>
<name>A0A7X0BQH4_9PSED</name>
<sequence>MLVTHQPLPAVPGALAGTAEGQYGLEMIEPGIENHRVEVYRSGDVRETTYHDNIPVDTGGFNLTVIGTRNPDYMH</sequence>
<accession>A0A7X0BQH4</accession>
<keyword evidence="2" id="KW-1185">Reference proteome</keyword>
<dbReference type="Proteomes" id="UP000557193">
    <property type="component" value="Unassembled WGS sequence"/>
</dbReference>
<evidence type="ECO:0000313" key="1">
    <source>
        <dbReference type="EMBL" id="MBB6340977.1"/>
    </source>
</evidence>